<dbReference type="EMBL" id="MU004624">
    <property type="protein sequence ID" value="KAF2647403.1"/>
    <property type="molecule type" value="Genomic_DNA"/>
</dbReference>
<feature type="region of interest" description="Disordered" evidence="1">
    <location>
        <begin position="126"/>
        <end position="145"/>
    </location>
</feature>
<keyword evidence="3" id="KW-1185">Reference proteome</keyword>
<dbReference type="AlphaFoldDB" id="A0A6A6SL91"/>
<proteinExistence type="predicted"/>
<organism evidence="2 3">
    <name type="scientific">Lophiostoma macrostomum CBS 122681</name>
    <dbReference type="NCBI Taxonomy" id="1314788"/>
    <lineage>
        <taxon>Eukaryota</taxon>
        <taxon>Fungi</taxon>
        <taxon>Dikarya</taxon>
        <taxon>Ascomycota</taxon>
        <taxon>Pezizomycotina</taxon>
        <taxon>Dothideomycetes</taxon>
        <taxon>Pleosporomycetidae</taxon>
        <taxon>Pleosporales</taxon>
        <taxon>Lophiostomataceae</taxon>
        <taxon>Lophiostoma</taxon>
    </lineage>
</organism>
<evidence type="ECO:0000313" key="3">
    <source>
        <dbReference type="Proteomes" id="UP000799324"/>
    </source>
</evidence>
<evidence type="ECO:0000313" key="2">
    <source>
        <dbReference type="EMBL" id="KAF2647403.1"/>
    </source>
</evidence>
<reference evidence="2" key="1">
    <citation type="journal article" date="2020" name="Stud. Mycol.">
        <title>101 Dothideomycetes genomes: a test case for predicting lifestyles and emergence of pathogens.</title>
        <authorList>
            <person name="Haridas S."/>
            <person name="Albert R."/>
            <person name="Binder M."/>
            <person name="Bloem J."/>
            <person name="Labutti K."/>
            <person name="Salamov A."/>
            <person name="Andreopoulos B."/>
            <person name="Baker S."/>
            <person name="Barry K."/>
            <person name="Bills G."/>
            <person name="Bluhm B."/>
            <person name="Cannon C."/>
            <person name="Castanera R."/>
            <person name="Culley D."/>
            <person name="Daum C."/>
            <person name="Ezra D."/>
            <person name="Gonzalez J."/>
            <person name="Henrissat B."/>
            <person name="Kuo A."/>
            <person name="Liang C."/>
            <person name="Lipzen A."/>
            <person name="Lutzoni F."/>
            <person name="Magnuson J."/>
            <person name="Mondo S."/>
            <person name="Nolan M."/>
            <person name="Ohm R."/>
            <person name="Pangilinan J."/>
            <person name="Park H.-J."/>
            <person name="Ramirez L."/>
            <person name="Alfaro M."/>
            <person name="Sun H."/>
            <person name="Tritt A."/>
            <person name="Yoshinaga Y."/>
            <person name="Zwiers L.-H."/>
            <person name="Turgeon B."/>
            <person name="Goodwin S."/>
            <person name="Spatafora J."/>
            <person name="Crous P."/>
            <person name="Grigoriev I."/>
        </authorList>
    </citation>
    <scope>NUCLEOTIDE SEQUENCE</scope>
    <source>
        <strain evidence="2">CBS 122681</strain>
    </source>
</reference>
<dbReference type="Proteomes" id="UP000799324">
    <property type="component" value="Unassembled WGS sequence"/>
</dbReference>
<protein>
    <submittedName>
        <fullName evidence="2">Uncharacterized protein</fullName>
    </submittedName>
</protein>
<sequence length="169" mass="19497">MIKDKSPMPIERLRISDLAKELAEIPCKRRQNAFLRYYRESLRQLLGDIELQCKQRLVVDFPSLRPRFDLNKPVGSKDPVTDSCRSEEVPGLGKDELTFVGKRESSWHSCATTVCGFTDDVSHSDLQHQRLSREDHRRPTASLNGYEPADPGRVWLMDLDSVSNNTYYR</sequence>
<evidence type="ECO:0000256" key="1">
    <source>
        <dbReference type="SAM" id="MobiDB-lite"/>
    </source>
</evidence>
<gene>
    <name evidence="2" type="ORF">K491DRAFT_685552</name>
</gene>
<name>A0A6A6SL91_9PLEO</name>
<feature type="compositionally biased region" description="Basic and acidic residues" evidence="1">
    <location>
        <begin position="126"/>
        <end position="138"/>
    </location>
</feature>
<accession>A0A6A6SL91</accession>